<dbReference type="Gene3D" id="3.40.50.1000">
    <property type="entry name" value="HAD superfamily/HAD-like"/>
    <property type="match status" value="1"/>
</dbReference>
<dbReference type="Gene3D" id="1.20.1440.100">
    <property type="entry name" value="SG protein - dephosphorylation function"/>
    <property type="match status" value="1"/>
</dbReference>
<dbReference type="InterPro" id="IPR036412">
    <property type="entry name" value="HAD-like_sf"/>
</dbReference>
<dbReference type="PANTHER" id="PTHR11011">
    <property type="entry name" value="MALE STERILITY PROTEIN 2-RELATED"/>
    <property type="match status" value="1"/>
</dbReference>
<proteinExistence type="inferred from homology"/>
<comment type="caution">
    <text evidence="6">The sequence shown here is derived from an EMBL/GenBank/DDBJ whole genome shotgun (WGS) entry which is preliminary data.</text>
</comment>
<dbReference type="CDD" id="cd09071">
    <property type="entry name" value="FAR_C"/>
    <property type="match status" value="1"/>
</dbReference>
<dbReference type="EMBL" id="PYGE01000027">
    <property type="protein sequence ID" value="PSK96063.1"/>
    <property type="molecule type" value="Genomic_DNA"/>
</dbReference>
<protein>
    <submittedName>
        <fullName evidence="6">HAD superfamily hydrolase (TIGR01490 family)</fullName>
    </submittedName>
</protein>
<dbReference type="InterPro" id="IPR026055">
    <property type="entry name" value="FAR"/>
</dbReference>
<dbReference type="GO" id="GO:0080019">
    <property type="term" value="F:alcohol-forming very long-chain fatty acyl-CoA reductase activity"/>
    <property type="evidence" value="ECO:0007669"/>
    <property type="project" value="InterPro"/>
</dbReference>
<dbReference type="InterPro" id="IPR033640">
    <property type="entry name" value="FAR_C"/>
</dbReference>
<dbReference type="InterPro" id="IPR023214">
    <property type="entry name" value="HAD_sf"/>
</dbReference>
<dbReference type="InterPro" id="IPR013120">
    <property type="entry name" value="FAR_NAD-bd"/>
</dbReference>
<dbReference type="NCBIfam" id="TIGR01490">
    <property type="entry name" value="HAD-SF-IB-hyp1"/>
    <property type="match status" value="1"/>
</dbReference>
<dbReference type="PANTHER" id="PTHR11011:SF45">
    <property type="entry name" value="FATTY ACYL-COA REDUCTASE CG8306-RELATED"/>
    <property type="match status" value="1"/>
</dbReference>
<dbReference type="OrthoDB" id="25607at2"/>
<dbReference type="GO" id="GO:0010345">
    <property type="term" value="P:suberin biosynthetic process"/>
    <property type="evidence" value="ECO:0007669"/>
    <property type="project" value="TreeGrafter"/>
</dbReference>
<evidence type="ECO:0000313" key="7">
    <source>
        <dbReference type="Proteomes" id="UP000243528"/>
    </source>
</evidence>
<dbReference type="Pfam" id="PF12710">
    <property type="entry name" value="HAD"/>
    <property type="match status" value="1"/>
</dbReference>
<dbReference type="GO" id="GO:0035336">
    <property type="term" value="P:long-chain fatty-acyl-CoA metabolic process"/>
    <property type="evidence" value="ECO:0007669"/>
    <property type="project" value="TreeGrafter"/>
</dbReference>
<reference evidence="6 7" key="1">
    <citation type="submission" date="2018-03" db="EMBL/GenBank/DDBJ databases">
        <title>Genomic Encyclopedia of Archaeal and Bacterial Type Strains, Phase II (KMG-II): from individual species to whole genera.</title>
        <authorList>
            <person name="Goeker M."/>
        </authorList>
    </citation>
    <scope>NUCLEOTIDE SEQUENCE [LARGE SCALE GENOMIC DNA]</scope>
    <source>
        <strain evidence="6 7">DSM 45211</strain>
    </source>
</reference>
<dbReference type="InterPro" id="IPR006385">
    <property type="entry name" value="HAD_hydro_SerB1"/>
</dbReference>
<evidence type="ECO:0000313" key="6">
    <source>
        <dbReference type="EMBL" id="PSK96063.1"/>
    </source>
</evidence>
<keyword evidence="2" id="KW-0444">Lipid biosynthesis</keyword>
<evidence type="ECO:0000256" key="4">
    <source>
        <dbReference type="SAM" id="MobiDB-lite"/>
    </source>
</evidence>
<accession>A0A2P8DFR5</accession>
<dbReference type="NCBIfam" id="TIGR01488">
    <property type="entry name" value="HAD-SF-IB"/>
    <property type="match status" value="1"/>
</dbReference>
<evidence type="ECO:0000259" key="5">
    <source>
        <dbReference type="Pfam" id="PF07993"/>
    </source>
</evidence>
<dbReference type="InterPro" id="IPR036291">
    <property type="entry name" value="NAD(P)-bd_dom_sf"/>
</dbReference>
<evidence type="ECO:0000256" key="3">
    <source>
        <dbReference type="ARBA" id="ARBA00023098"/>
    </source>
</evidence>
<gene>
    <name evidence="6" type="ORF">CLV30_1274</name>
</gene>
<feature type="domain" description="Thioester reductase (TE)" evidence="5">
    <location>
        <begin position="35"/>
        <end position="350"/>
    </location>
</feature>
<feature type="region of interest" description="Disordered" evidence="4">
    <location>
        <begin position="1"/>
        <end position="26"/>
    </location>
</feature>
<evidence type="ECO:0000256" key="2">
    <source>
        <dbReference type="ARBA" id="ARBA00022516"/>
    </source>
</evidence>
<name>A0A2P8DFR5_9ACTN</name>
<dbReference type="Pfam" id="PF07993">
    <property type="entry name" value="NAD_binding_4"/>
    <property type="match status" value="1"/>
</dbReference>
<keyword evidence="6" id="KW-0378">Hydrolase</keyword>
<comment type="similarity">
    <text evidence="1">Belongs to the fatty acyl-CoA reductase family.</text>
</comment>
<dbReference type="AlphaFoldDB" id="A0A2P8DFR5"/>
<dbReference type="SUPFAM" id="SSF51735">
    <property type="entry name" value="NAD(P)-binding Rossmann-fold domains"/>
    <property type="match status" value="1"/>
</dbReference>
<organism evidence="6 7">
    <name type="scientific">Haloactinopolyspora alba</name>
    <dbReference type="NCBI Taxonomy" id="648780"/>
    <lineage>
        <taxon>Bacteria</taxon>
        <taxon>Bacillati</taxon>
        <taxon>Actinomycetota</taxon>
        <taxon>Actinomycetes</taxon>
        <taxon>Jiangellales</taxon>
        <taxon>Jiangellaceae</taxon>
        <taxon>Haloactinopolyspora</taxon>
    </lineage>
</organism>
<keyword evidence="7" id="KW-1185">Reference proteome</keyword>
<feature type="compositionally biased region" description="Basic and acidic residues" evidence="4">
    <location>
        <begin position="13"/>
        <end position="26"/>
    </location>
</feature>
<evidence type="ECO:0000256" key="1">
    <source>
        <dbReference type="ARBA" id="ARBA00005928"/>
    </source>
</evidence>
<dbReference type="SUPFAM" id="SSF56784">
    <property type="entry name" value="HAD-like"/>
    <property type="match status" value="1"/>
</dbReference>
<dbReference type="Gene3D" id="3.40.50.720">
    <property type="entry name" value="NAD(P)-binding Rossmann-like Domain"/>
    <property type="match status" value="1"/>
</dbReference>
<dbReference type="Proteomes" id="UP000243528">
    <property type="component" value="Unassembled WGS sequence"/>
</dbReference>
<dbReference type="GO" id="GO:0016787">
    <property type="term" value="F:hydrolase activity"/>
    <property type="evidence" value="ECO:0007669"/>
    <property type="project" value="UniProtKB-KW"/>
</dbReference>
<dbReference type="RefSeq" id="WP_106539705.1">
    <property type="nucleotide sequence ID" value="NZ_PYGE01000027.1"/>
</dbReference>
<sequence length="779" mass="86615">MGADIVEGGPVDENGRDDGGHGEHGAHLAGQHVLLTGATGFLGQATLEKLLSGYPTTRVSVLIRPRGSMSGADRLRKLLRKPVFARWRERVGADEVDRIVAERVTVIEGDLSAVRDLPADVDVVIHGASTVSFDPPIDEAFDTNVTGVVTLYEALAAAGADPHVVHVSTAYVAGVRKGVVAEASLTHDVDWRAEAAAAESARAQVETASRRPEVLRKVMAEARAEHRKAGPQAVVESAEPARVDWVHKRLVDYGRTRAQSLGWPDVYTLTKALGERAAEQMWGHTGHRLSIVRPAIVESSLRYPYPGWIDGFKMADPLIIAYGRGILPEFPGLPDSVLDLIPVDFVVNAILAAAASPPPPAEPGYFHVSSGARNPLPFRGMYENVHAYFSRHPMPDSERGHIQVPSWRFPGTTQVERMLRTGERAVELAQRTLMRVPASDRTRTWMRSVHRRQQDLEVLRTYADLYQAYTQAEVIYDDSRTRALHDALPAERREVHGFDAAEIDWEHYLQEVHFPGVTASMRAFSSRPRSKGSADDALPERTDVAAVFDLEGTVVASNTVEQYVWVRLAGTPRSEWTRELTDLVRSLPRYILAERRDRGDFIRTFMRRYEGVDEAELRRLVADSVGDALLQRTMPEAIRRIREHRAAGHRTVLITGTIDVLVEPIAPLFDEVVAGRMHSRDGVWTGYLDSPPLVDEARAAWLRRYAENTGVDLSKSYAYGDSYSDRAWLELAGKPNAVNPDPALYRHAKRKHWKVQNWGQHTRGRLDALTGSVSSEVNR</sequence>
<keyword evidence="3" id="KW-0443">Lipid metabolism</keyword>